<dbReference type="EMBL" id="JAATJM010000002">
    <property type="protein sequence ID" value="NJC42590.1"/>
    <property type="molecule type" value="Genomic_DNA"/>
</dbReference>
<feature type="compositionally biased region" description="Low complexity" evidence="1">
    <location>
        <begin position="50"/>
        <end position="85"/>
    </location>
</feature>
<sequence>MRTLIICAAAAIAVAGCQRPAEEPADTSMADGATEAMPAESGTGTTADMAAPSSTSGSGSAASRSGGSAMAADGAGAETSADAAAMNEPAAGTSPISPSTRDGAKEKAESTNLHPAG</sequence>
<organism evidence="2 3">
    <name type="scientific">Brevundimonas alba</name>
    <dbReference type="NCBI Taxonomy" id="74314"/>
    <lineage>
        <taxon>Bacteria</taxon>
        <taxon>Pseudomonadati</taxon>
        <taxon>Pseudomonadota</taxon>
        <taxon>Alphaproteobacteria</taxon>
        <taxon>Caulobacterales</taxon>
        <taxon>Caulobacteraceae</taxon>
        <taxon>Brevundimonas</taxon>
    </lineage>
</organism>
<dbReference type="Proteomes" id="UP000587415">
    <property type="component" value="Unassembled WGS sequence"/>
</dbReference>
<keyword evidence="3" id="KW-1185">Reference proteome</keyword>
<evidence type="ECO:0000313" key="3">
    <source>
        <dbReference type="Proteomes" id="UP000587415"/>
    </source>
</evidence>
<evidence type="ECO:0000256" key="1">
    <source>
        <dbReference type="SAM" id="MobiDB-lite"/>
    </source>
</evidence>
<accession>A0A7X6BQ85</accession>
<evidence type="ECO:0008006" key="4">
    <source>
        <dbReference type="Google" id="ProtNLM"/>
    </source>
</evidence>
<dbReference type="PROSITE" id="PS51257">
    <property type="entry name" value="PROKAR_LIPOPROTEIN"/>
    <property type="match status" value="1"/>
</dbReference>
<gene>
    <name evidence="2" type="ORF">GGQ87_002885</name>
</gene>
<evidence type="ECO:0000313" key="2">
    <source>
        <dbReference type="EMBL" id="NJC42590.1"/>
    </source>
</evidence>
<dbReference type="RefSeq" id="WP_168048897.1">
    <property type="nucleotide sequence ID" value="NZ_JAATJM010000002.1"/>
</dbReference>
<comment type="caution">
    <text evidence="2">The sequence shown here is derived from an EMBL/GenBank/DDBJ whole genome shotgun (WGS) entry which is preliminary data.</text>
</comment>
<feature type="region of interest" description="Disordered" evidence="1">
    <location>
        <begin position="16"/>
        <end position="117"/>
    </location>
</feature>
<protein>
    <recommendedName>
        <fullName evidence="4">Lipoprotein</fullName>
    </recommendedName>
</protein>
<name>A0A7X6BQ85_9CAUL</name>
<proteinExistence type="predicted"/>
<reference evidence="2 3" key="1">
    <citation type="submission" date="2020-03" db="EMBL/GenBank/DDBJ databases">
        <title>Genomic Encyclopedia of Type Strains, Phase IV (KMG-IV): sequencing the most valuable type-strain genomes for metagenomic binning, comparative biology and taxonomic classification.</title>
        <authorList>
            <person name="Goeker M."/>
        </authorList>
    </citation>
    <scope>NUCLEOTIDE SEQUENCE [LARGE SCALE GENOMIC DNA]</scope>
    <source>
        <strain evidence="2 3">DSM 4736</strain>
    </source>
</reference>
<dbReference type="AlphaFoldDB" id="A0A7X6BQ85"/>